<reference evidence="5 6" key="1">
    <citation type="journal article" date="2011" name="PLoS Pathog.">
        <title>Endophytic Life Strategies Decoded by Genome and Transcriptome Analyses of the Mutualistic Root Symbiont Piriformospora indica.</title>
        <authorList>
            <person name="Zuccaro A."/>
            <person name="Lahrmann U."/>
            <person name="Guldener U."/>
            <person name="Langen G."/>
            <person name="Pfiffi S."/>
            <person name="Biedenkopf D."/>
            <person name="Wong P."/>
            <person name="Samans B."/>
            <person name="Grimm C."/>
            <person name="Basiewicz M."/>
            <person name="Murat C."/>
            <person name="Martin F."/>
            <person name="Kogel K.H."/>
        </authorList>
    </citation>
    <scope>NUCLEOTIDE SEQUENCE [LARGE SCALE GENOMIC DNA]</scope>
    <source>
        <strain evidence="5 6">DSM 11827</strain>
    </source>
</reference>
<dbReference type="PROSITE" id="PS50082">
    <property type="entry name" value="WD_REPEATS_2"/>
    <property type="match status" value="10"/>
</dbReference>
<feature type="repeat" description="WD" evidence="3">
    <location>
        <begin position="471"/>
        <end position="512"/>
    </location>
</feature>
<feature type="repeat" description="WD" evidence="3">
    <location>
        <begin position="679"/>
        <end position="720"/>
    </location>
</feature>
<keyword evidence="6" id="KW-1185">Reference proteome</keyword>
<feature type="compositionally biased region" description="Polar residues" evidence="4">
    <location>
        <begin position="16"/>
        <end position="37"/>
    </location>
</feature>
<name>G4TU65_SERID</name>
<evidence type="ECO:0000313" key="5">
    <source>
        <dbReference type="EMBL" id="CCA74855.1"/>
    </source>
</evidence>
<organism evidence="5 6">
    <name type="scientific">Serendipita indica (strain DSM 11827)</name>
    <name type="common">Root endophyte fungus</name>
    <name type="synonym">Piriformospora indica</name>
    <dbReference type="NCBI Taxonomy" id="1109443"/>
    <lineage>
        <taxon>Eukaryota</taxon>
        <taxon>Fungi</taxon>
        <taxon>Dikarya</taxon>
        <taxon>Basidiomycota</taxon>
        <taxon>Agaricomycotina</taxon>
        <taxon>Agaricomycetes</taxon>
        <taxon>Sebacinales</taxon>
        <taxon>Serendipitaceae</taxon>
        <taxon>Serendipita</taxon>
    </lineage>
</organism>
<feature type="repeat" description="WD" evidence="3">
    <location>
        <begin position="636"/>
        <end position="677"/>
    </location>
</feature>
<proteinExistence type="predicted"/>
<dbReference type="Gene3D" id="2.130.10.10">
    <property type="entry name" value="YVTN repeat-like/Quinoprotein amine dehydrogenase"/>
    <property type="match status" value="5"/>
</dbReference>
<evidence type="ECO:0000256" key="1">
    <source>
        <dbReference type="ARBA" id="ARBA00022574"/>
    </source>
</evidence>
<feature type="repeat" description="WD" evidence="3">
    <location>
        <begin position="557"/>
        <end position="584"/>
    </location>
</feature>
<dbReference type="PRINTS" id="PR00320">
    <property type="entry name" value="GPROTEINBRPT"/>
</dbReference>
<dbReference type="STRING" id="1109443.G4TU65"/>
<accession>G4TU65</accession>
<feature type="repeat" description="WD" evidence="3">
    <location>
        <begin position="765"/>
        <end position="806"/>
    </location>
</feature>
<feature type="region of interest" description="Disordered" evidence="4">
    <location>
        <begin position="14"/>
        <end position="72"/>
    </location>
</feature>
<comment type="caution">
    <text evidence="5">The sequence shown here is derived from an EMBL/GenBank/DDBJ whole genome shotgun (WGS) entry which is preliminary data.</text>
</comment>
<dbReference type="SUPFAM" id="SSF50998">
    <property type="entry name" value="Quinoprotein alcohol dehydrogenase-like"/>
    <property type="match status" value="2"/>
</dbReference>
<dbReference type="Proteomes" id="UP000007148">
    <property type="component" value="Unassembled WGS sequence"/>
</dbReference>
<feature type="repeat" description="WD" evidence="3">
    <location>
        <begin position="593"/>
        <end position="629"/>
    </location>
</feature>
<dbReference type="InterPro" id="IPR019775">
    <property type="entry name" value="WD40_repeat_CS"/>
</dbReference>
<dbReference type="GO" id="GO:1990234">
    <property type="term" value="C:transferase complex"/>
    <property type="evidence" value="ECO:0007669"/>
    <property type="project" value="UniProtKB-ARBA"/>
</dbReference>
<evidence type="ECO:0000313" key="6">
    <source>
        <dbReference type="Proteomes" id="UP000007148"/>
    </source>
</evidence>
<feature type="repeat" description="WD" evidence="3">
    <location>
        <begin position="385"/>
        <end position="426"/>
    </location>
</feature>
<keyword evidence="2" id="KW-0677">Repeat</keyword>
<dbReference type="SMART" id="SM00320">
    <property type="entry name" value="WD40"/>
    <property type="match status" value="10"/>
</dbReference>
<dbReference type="eggNOG" id="KOG0274">
    <property type="taxonomic scope" value="Eukaryota"/>
</dbReference>
<dbReference type="PROSITE" id="PS50294">
    <property type="entry name" value="WD_REPEATS_REGION"/>
    <property type="match status" value="9"/>
</dbReference>
<dbReference type="InterPro" id="IPR011047">
    <property type="entry name" value="Quinoprotein_ADH-like_sf"/>
</dbReference>
<dbReference type="PANTHER" id="PTHR22847">
    <property type="entry name" value="WD40 REPEAT PROTEIN"/>
    <property type="match status" value="1"/>
</dbReference>
<gene>
    <name evidence="5" type="ORF">PIIN_08824</name>
</gene>
<protein>
    <submittedName>
        <fullName evidence="5">Related to WD40-repeat protein (Notchless protein)</fullName>
    </submittedName>
</protein>
<dbReference type="HOGENOM" id="CLU_341336_0_0_1"/>
<dbReference type="PROSITE" id="PS00678">
    <property type="entry name" value="WD_REPEATS_1"/>
    <property type="match status" value="8"/>
</dbReference>
<evidence type="ECO:0000256" key="2">
    <source>
        <dbReference type="ARBA" id="ARBA00022737"/>
    </source>
</evidence>
<dbReference type="CDD" id="cd00200">
    <property type="entry name" value="WD40"/>
    <property type="match status" value="1"/>
</dbReference>
<keyword evidence="1 3" id="KW-0853">WD repeat</keyword>
<dbReference type="Pfam" id="PF00400">
    <property type="entry name" value="WD40"/>
    <property type="match status" value="10"/>
</dbReference>
<dbReference type="InterPro" id="IPR001680">
    <property type="entry name" value="WD40_rpt"/>
</dbReference>
<sequence length="831" mass="90629">MDIIHKLRKKVKKTQDTILAPTTPSPSTSLVKASTEPSAAEQDGPVINTTQPLKIQSVDDEQSPGSNHPMRRSKMDRWLARVALMLSLTKSVADAADFAPLKGACEAVITILDSVQAVKDNQYALYTTVLQTAFPNPKPTLLEDMRTILGVLAVAKETLDMKTLTDLLVMDPWTVEYICILCGLFLNPNATYLVPGITTDTSHRILADQCLRIMKERLRFNICEISSSYLLNRDVLNGLSSIETYIPRHLQYASRYWADHLHYTLPSEKTLRLIQYVFKLHFLSWLEVASFLSFVDEVPSMLIASCAWLKVNGSLDLVSLAEDMRQFTVHFIEVISQSVPGIYLSALPLSPPRSEVRQRYHRQYPSTLLIHAGGYQRWSPLRFMLRGHTSAVGAVAFSPAGHRVVSGSDDETLRLWDVDTGAQVGLPLRGHAGMVCSVAFSPDGRSIVSGSYDRTIRLWDVDTGAQIGMPLEGHADWVISVAFSPDGQRVVSGSRDKTIRLWNAETGAQIGGPLEGHVGSVNSVAFAPAGHRIASGSDDRTMRLWDGETGAQIGLAFGGHTGWVMALAFEPEGHHIVSGSSDQTTEAQIGPPLRGHTSWVMSVAFSPDGSQIVSGSDDQTVRLWNLETGIQIGPPLQGHKRSVNSVAFSPDGHRVVSGSSDTTVRLWDVDTGAQIGSPLEGHKNWVRLVAFSPDGQTVISGSDDRTIRLWDVETGAQIGSPLGGHARFVTSVAFSPDGRRLVSGSYDQTVRLWDVETGIQIGLPLEGHTAWVHSVVFSQDGRHIISGSVDTTIRIWNITTEGSVRIIDATFGNILICLDASNPKSLLSGGQ</sequence>
<dbReference type="eggNOG" id="KOG0271">
    <property type="taxonomic scope" value="Eukaryota"/>
</dbReference>
<dbReference type="InterPro" id="IPR015943">
    <property type="entry name" value="WD40/YVTN_repeat-like_dom_sf"/>
</dbReference>
<evidence type="ECO:0000256" key="3">
    <source>
        <dbReference type="PROSITE-ProRule" id="PRU00221"/>
    </source>
</evidence>
<feature type="repeat" description="WD" evidence="3">
    <location>
        <begin position="514"/>
        <end position="555"/>
    </location>
</feature>
<dbReference type="PANTHER" id="PTHR22847:SF637">
    <property type="entry name" value="WD REPEAT DOMAIN 5B"/>
    <property type="match status" value="1"/>
</dbReference>
<dbReference type="OrthoDB" id="538223at2759"/>
<evidence type="ECO:0000256" key="4">
    <source>
        <dbReference type="SAM" id="MobiDB-lite"/>
    </source>
</evidence>
<dbReference type="EMBL" id="CAFZ01000364">
    <property type="protein sequence ID" value="CCA74855.1"/>
    <property type="molecule type" value="Genomic_DNA"/>
</dbReference>
<dbReference type="InParanoid" id="G4TU65"/>
<dbReference type="InterPro" id="IPR020472">
    <property type="entry name" value="WD40_PAC1"/>
</dbReference>
<dbReference type="OMA" id="VEYICIL"/>
<feature type="repeat" description="WD" evidence="3">
    <location>
        <begin position="722"/>
        <end position="763"/>
    </location>
</feature>
<feature type="repeat" description="WD" evidence="3">
    <location>
        <begin position="428"/>
        <end position="469"/>
    </location>
</feature>
<dbReference type="AlphaFoldDB" id="G4TU65"/>